<evidence type="ECO:0000313" key="2">
    <source>
        <dbReference type="Proteomes" id="UP001500736"/>
    </source>
</evidence>
<dbReference type="NCBIfam" id="TIGR04131">
    <property type="entry name" value="Bac_Flav_CTERM"/>
    <property type="match status" value="1"/>
</dbReference>
<dbReference type="InterPro" id="IPR026341">
    <property type="entry name" value="T9SS_type_B"/>
</dbReference>
<dbReference type="Pfam" id="PF13585">
    <property type="entry name" value="CHU_C"/>
    <property type="match status" value="1"/>
</dbReference>
<protein>
    <recommendedName>
        <fullName evidence="3">Gliding motility-associated C-terminal domain-containing protein</fullName>
    </recommendedName>
</protein>
<reference evidence="1 2" key="1">
    <citation type="journal article" date="2019" name="Int. J. Syst. Evol. Microbiol.">
        <title>The Global Catalogue of Microorganisms (GCM) 10K type strain sequencing project: providing services to taxonomists for standard genome sequencing and annotation.</title>
        <authorList>
            <consortium name="The Broad Institute Genomics Platform"/>
            <consortium name="The Broad Institute Genome Sequencing Center for Infectious Disease"/>
            <person name="Wu L."/>
            <person name="Ma J."/>
        </authorList>
    </citation>
    <scope>NUCLEOTIDE SEQUENCE [LARGE SCALE GENOMIC DNA]</scope>
    <source>
        <strain evidence="1 2">JCM 15976</strain>
    </source>
</reference>
<gene>
    <name evidence="1" type="ORF">GCM10009431_14460</name>
</gene>
<dbReference type="Proteomes" id="UP001500736">
    <property type="component" value="Unassembled WGS sequence"/>
</dbReference>
<name>A0ABN1JLZ8_9FLAO</name>
<evidence type="ECO:0000313" key="1">
    <source>
        <dbReference type="EMBL" id="GAA0742450.1"/>
    </source>
</evidence>
<accession>A0ABN1JLZ8</accession>
<proteinExistence type="predicted"/>
<keyword evidence="2" id="KW-1185">Reference proteome</keyword>
<sequence length="574" mass="63456">MGQDVELYQQFNGRYDYTAIGNTLNLAENGTGADCIISTESSATLSLNANQTIVAAYLYWAGSDTGDFNVSLNNNPVTAERTFSDALDANRVFFAAFADVTTLVQSIGSDEYTLSDLDIQSIISPYCPTGTNFAGWAITIIYEDDNLPLNQLNVYDGLQSVPDILTITLDNLNVLDNENAKIGFIAWEGDRSLAVNEQLTINGNIIGNPPLNPINNAFNGTNSFTGASDLYNMDIDVYNIQNNISIGDTSATIQLTSGQDFVMINNIITVLNSQLPDATISLDNYIVECGNRNIEIEYTVNNFNSTDVLPNNTPITFYANGIVVGQTTTLNTIEINESETNSIVLTIPETVGDDFILTLSVDDIGDNSGIVIEINENNNMFEQTINLLVAPPIETLPETLLCDEGFNSATFNLNEIFQQSTNINDNVAFYTSLSDLQNQENEIFDPTAYNNTTNPETIYARVESDPCYDSYSFDVLVENCPPYIPDGFSPNNDGPNDWFNIQGLYDIFENHKLLIYNRYGTLIFEGDNSKPWDGKANRGINNLGKLLPVGTYYYVLHLNDPNYKSMAGWVYLNY</sequence>
<comment type="caution">
    <text evidence="1">The sequence shown here is derived from an EMBL/GenBank/DDBJ whole genome shotgun (WGS) entry which is preliminary data.</text>
</comment>
<evidence type="ECO:0008006" key="3">
    <source>
        <dbReference type="Google" id="ProtNLM"/>
    </source>
</evidence>
<dbReference type="EMBL" id="BAAAGF010000002">
    <property type="protein sequence ID" value="GAA0742450.1"/>
    <property type="molecule type" value="Genomic_DNA"/>
</dbReference>
<organism evidence="1 2">
    <name type="scientific">Gaetbulibacter jejuensis</name>
    <dbReference type="NCBI Taxonomy" id="584607"/>
    <lineage>
        <taxon>Bacteria</taxon>
        <taxon>Pseudomonadati</taxon>
        <taxon>Bacteroidota</taxon>
        <taxon>Flavobacteriia</taxon>
        <taxon>Flavobacteriales</taxon>
        <taxon>Flavobacteriaceae</taxon>
        <taxon>Gaetbulibacter</taxon>
    </lineage>
</organism>